<dbReference type="OrthoDB" id="2080979at2"/>
<dbReference type="Pfam" id="PF14082">
    <property type="entry name" value="SduA_C"/>
    <property type="match status" value="1"/>
</dbReference>
<evidence type="ECO:0000313" key="3">
    <source>
        <dbReference type="Proteomes" id="UP000003544"/>
    </source>
</evidence>
<proteinExistence type="predicted"/>
<gene>
    <name evidence="2" type="ORF">MAMP_00240</name>
</gene>
<dbReference type="STRING" id="1026882.MAMP_00240"/>
<dbReference type="AlphaFoldDB" id="F5T1H8"/>
<keyword evidence="3" id="KW-1185">Reference proteome</keyword>
<dbReference type="EMBL" id="AFIG01000003">
    <property type="protein sequence ID" value="EGL53074.1"/>
    <property type="molecule type" value="Genomic_DNA"/>
</dbReference>
<organism evidence="2 3">
    <name type="scientific">Methylophaga aminisulfidivorans MP</name>
    <dbReference type="NCBI Taxonomy" id="1026882"/>
    <lineage>
        <taxon>Bacteria</taxon>
        <taxon>Pseudomonadati</taxon>
        <taxon>Pseudomonadota</taxon>
        <taxon>Gammaproteobacteria</taxon>
        <taxon>Thiotrichales</taxon>
        <taxon>Piscirickettsiaceae</taxon>
        <taxon>Methylophaga</taxon>
    </lineage>
</organism>
<dbReference type="Gene3D" id="3.40.1350.10">
    <property type="match status" value="1"/>
</dbReference>
<dbReference type="InterPro" id="IPR011856">
    <property type="entry name" value="tRNA_endonuc-like_dom_sf"/>
</dbReference>
<accession>F5T1H8</accession>
<evidence type="ECO:0000313" key="2">
    <source>
        <dbReference type="EMBL" id="EGL53074.1"/>
    </source>
</evidence>
<dbReference type="GO" id="GO:0003676">
    <property type="term" value="F:nucleic acid binding"/>
    <property type="evidence" value="ECO:0007669"/>
    <property type="project" value="InterPro"/>
</dbReference>
<feature type="domain" description="Shedu protein SduA C-terminal" evidence="1">
    <location>
        <begin position="213"/>
        <end position="382"/>
    </location>
</feature>
<name>F5T1H8_9GAMM</name>
<evidence type="ECO:0000259" key="1">
    <source>
        <dbReference type="Pfam" id="PF14082"/>
    </source>
</evidence>
<dbReference type="Proteomes" id="UP000003544">
    <property type="component" value="Unassembled WGS sequence"/>
</dbReference>
<dbReference type="RefSeq" id="WP_007146324.1">
    <property type="nucleotide sequence ID" value="NZ_AFIG01000003.1"/>
</dbReference>
<protein>
    <recommendedName>
        <fullName evidence="1">Shedu protein SduA C-terminal domain-containing protein</fullName>
    </recommendedName>
</protein>
<dbReference type="eggNOG" id="ENOG502ZA42">
    <property type="taxonomic scope" value="Bacteria"/>
</dbReference>
<sequence length="406" mass="46899">MITILKAHKALLLLYSPELRPLSEIDQQIEAGESVTVGYCFSFRSQHLLDDHDADQRIFQLGKLEDGYYIIDKNILGLKHDLRLASDLPIERKTFVAHRNISIFRKIDKFINESIVIGGTADGAIPEEAFKSLLKNFPTSTELDHYSGARVAGVIRDYLGTMSDEQTKLDNHLNRKKTVEPVSRIAFLEDYEPRKFQFVRDELESMLKSSDSYSENDWQKLIAEFLLLIFPKYIALLENVHIKDFYSNPNKSTNRYIDLALVDANGTIDVIEIKRPKSNQVVSATPRYRQSHTPASELTGAVMQVEKYLFHLNKWGRAGEKAIFSKHSSELPNNFELRITNPKAIVILGRVNDLNADQRFDFEVIRRKYANIMDIMTYDDLLRRLDNIISMIHHNYSRFSKRGLRQ</sequence>
<dbReference type="InterPro" id="IPR025359">
    <property type="entry name" value="SduA_C"/>
</dbReference>
<comment type="caution">
    <text evidence="2">The sequence shown here is derived from an EMBL/GenBank/DDBJ whole genome shotgun (WGS) entry which is preliminary data.</text>
</comment>
<reference evidence="2 3" key="1">
    <citation type="journal article" date="2011" name="J. Bacteriol.">
        <title>Draft genome sequence of Methylophaga aminisulfidivorans MP T.</title>
        <authorList>
            <person name="Han G.H."/>
            <person name="Kim W."/>
            <person name="Chun J."/>
            <person name="Kim S.W."/>
        </authorList>
    </citation>
    <scope>NUCLEOTIDE SEQUENCE [LARGE SCALE GENOMIC DNA]</scope>
    <source>
        <strain evidence="3">MP(T)</strain>
    </source>
</reference>